<dbReference type="InterPro" id="IPR022634">
    <property type="entry name" value="DNA_polIII_beta_N"/>
</dbReference>
<evidence type="ECO:0000256" key="7">
    <source>
        <dbReference type="ARBA" id="ARBA00022705"/>
    </source>
</evidence>
<comment type="caution">
    <text evidence="14">The sequence shown here is derived from an EMBL/GenBank/DDBJ whole genome shotgun (WGS) entry which is preliminary data.</text>
</comment>
<dbReference type="Gene3D" id="3.10.150.10">
    <property type="entry name" value="DNA Polymerase III, subunit A, domain 2"/>
    <property type="match status" value="1"/>
</dbReference>
<keyword evidence="9" id="KW-0238">DNA-binding</keyword>
<evidence type="ECO:0000256" key="6">
    <source>
        <dbReference type="ARBA" id="ARBA00022695"/>
    </source>
</evidence>
<comment type="function">
    <text evidence="10">Confers DNA tethering and processivity to DNA polymerases and other proteins. Acts as a clamp, forming a ring around DNA (a reaction catalyzed by the clamp-loading complex) which diffuses in an ATP-independent manner freely and bidirectionally along dsDNA. Initially characterized for its ability to contact the catalytic subunit of DNA polymerase III (Pol III), a complex, multichain enzyme responsible for most of the replicative synthesis in bacteria; Pol III exhibits 3'-5' exonuclease proofreading activity. The beta chain is required for initiation of replication as well as for processivity of DNA replication.</text>
</comment>
<dbReference type="GO" id="GO:0003677">
    <property type="term" value="F:DNA binding"/>
    <property type="evidence" value="ECO:0007669"/>
    <property type="project" value="UniProtKB-UniRule"/>
</dbReference>
<feature type="domain" description="DNA polymerase III beta sliding clamp C-terminal" evidence="13">
    <location>
        <begin position="258"/>
        <end position="374"/>
    </location>
</feature>
<comment type="similarity">
    <text evidence="2 10">Belongs to the beta sliding clamp family.</text>
</comment>
<dbReference type="RefSeq" id="WP_022229281.1">
    <property type="nucleotide sequence ID" value="NZ_JAJEQM010000022.1"/>
</dbReference>
<dbReference type="NCBIfam" id="TIGR00663">
    <property type="entry name" value="dnan"/>
    <property type="match status" value="1"/>
</dbReference>
<keyword evidence="15" id="KW-1185">Reference proteome</keyword>
<proteinExistence type="inferred from homology"/>
<organism evidence="14 15">
    <name type="scientific">Hominilimicola fabiformis</name>
    <dbReference type="NCBI Taxonomy" id="2885356"/>
    <lineage>
        <taxon>Bacteria</taxon>
        <taxon>Bacillati</taxon>
        <taxon>Bacillota</taxon>
        <taxon>Clostridia</taxon>
        <taxon>Eubacteriales</taxon>
        <taxon>Oscillospiraceae</taxon>
        <taxon>Hominilimicola</taxon>
    </lineage>
</organism>
<evidence type="ECO:0000313" key="15">
    <source>
        <dbReference type="Proteomes" id="UP001198242"/>
    </source>
</evidence>
<evidence type="ECO:0000256" key="3">
    <source>
        <dbReference type="ARBA" id="ARBA00021035"/>
    </source>
</evidence>
<feature type="domain" description="DNA polymerase III beta sliding clamp N-terminal" evidence="11">
    <location>
        <begin position="1"/>
        <end position="119"/>
    </location>
</feature>
<evidence type="ECO:0000259" key="12">
    <source>
        <dbReference type="Pfam" id="PF02767"/>
    </source>
</evidence>
<dbReference type="InterPro" id="IPR022635">
    <property type="entry name" value="DNA_polIII_beta_C"/>
</dbReference>
<reference evidence="14 15" key="1">
    <citation type="submission" date="2021-10" db="EMBL/GenBank/DDBJ databases">
        <title>Anaerobic single-cell dispensing facilitates the cultivation of human gut bacteria.</title>
        <authorList>
            <person name="Afrizal A."/>
        </authorList>
    </citation>
    <scope>NUCLEOTIDE SEQUENCE [LARGE SCALE GENOMIC DNA]</scope>
    <source>
        <strain evidence="14 15">CLA-AA-H232</strain>
    </source>
</reference>
<dbReference type="GO" id="GO:0003887">
    <property type="term" value="F:DNA-directed DNA polymerase activity"/>
    <property type="evidence" value="ECO:0007669"/>
    <property type="project" value="UniProtKB-UniRule"/>
</dbReference>
<evidence type="ECO:0000313" key="14">
    <source>
        <dbReference type="EMBL" id="MCC2211669.1"/>
    </source>
</evidence>
<dbReference type="InterPro" id="IPR001001">
    <property type="entry name" value="DNA_polIII_beta"/>
</dbReference>
<evidence type="ECO:0000256" key="9">
    <source>
        <dbReference type="ARBA" id="ARBA00023125"/>
    </source>
</evidence>
<dbReference type="PIRSF" id="PIRSF000804">
    <property type="entry name" value="DNA_pol_III_b"/>
    <property type="match status" value="1"/>
</dbReference>
<dbReference type="PANTHER" id="PTHR30478">
    <property type="entry name" value="DNA POLYMERASE III SUBUNIT BETA"/>
    <property type="match status" value="1"/>
</dbReference>
<keyword evidence="8 10" id="KW-0239">DNA-directed DNA polymerase</keyword>
<evidence type="ECO:0000259" key="11">
    <source>
        <dbReference type="Pfam" id="PF00712"/>
    </source>
</evidence>
<dbReference type="CDD" id="cd00140">
    <property type="entry name" value="beta_clamp"/>
    <property type="match status" value="1"/>
</dbReference>
<evidence type="ECO:0000256" key="4">
    <source>
        <dbReference type="ARBA" id="ARBA00022490"/>
    </source>
</evidence>
<keyword evidence="6 10" id="KW-0548">Nucleotidyltransferase</keyword>
<protein>
    <recommendedName>
        <fullName evidence="3 10">Beta sliding clamp</fullName>
    </recommendedName>
</protein>
<evidence type="ECO:0000256" key="2">
    <source>
        <dbReference type="ARBA" id="ARBA00010752"/>
    </source>
</evidence>
<dbReference type="PANTHER" id="PTHR30478:SF0">
    <property type="entry name" value="BETA SLIDING CLAMP"/>
    <property type="match status" value="1"/>
</dbReference>
<dbReference type="Pfam" id="PF02768">
    <property type="entry name" value="DNA_pol3_beta_3"/>
    <property type="match status" value="1"/>
</dbReference>
<keyword evidence="4 10" id="KW-0963">Cytoplasm</keyword>
<dbReference type="GO" id="GO:0005737">
    <property type="term" value="C:cytoplasm"/>
    <property type="evidence" value="ECO:0007669"/>
    <property type="project" value="UniProtKB-SubCell"/>
</dbReference>
<dbReference type="Pfam" id="PF02767">
    <property type="entry name" value="DNA_pol3_beta_2"/>
    <property type="match status" value="1"/>
</dbReference>
<dbReference type="Proteomes" id="UP001198242">
    <property type="component" value="Unassembled WGS sequence"/>
</dbReference>
<sequence>MKLVCSKPQLVDIINTVQRAIAPKTSLPILECIKIDANGDGNVVFTGNNIDICIEYNTECTVTEGGTIALASKMFGEIVRRLPDGDVTISVNPSNYVTKIKSGSSEFNIQGIAPDEFPDAPILEEKFRFSITQDVLKKLIRKTIAFVSQNEGKKPVLTGALFEIKNNYLNVVASDGHRLAVVKEEINDNVENNKLVVPGMTLRELLKILKDDEENVDIIVSDRTVLFDFGYYQVYSRLLDGEFLKYDAIISVVNTLNVVVEKSLITDSLERALLLINDDISAKSENKVPVRFNIGYDKIDVSCITGKGQVNDTVPVELDGDNLLIGFNCRFLLDALSACDEEKVKMEFSAPTSGCFIKSVEGDDSYIYMILPVRLYN</sequence>
<keyword evidence="7 10" id="KW-0235">DNA replication</keyword>
<dbReference type="GO" id="GO:0008408">
    <property type="term" value="F:3'-5' exonuclease activity"/>
    <property type="evidence" value="ECO:0007669"/>
    <property type="project" value="InterPro"/>
</dbReference>
<dbReference type="Gene3D" id="3.70.10.10">
    <property type="match status" value="1"/>
</dbReference>
<dbReference type="Pfam" id="PF00712">
    <property type="entry name" value="DNA_pol3_beta"/>
    <property type="match status" value="1"/>
</dbReference>
<dbReference type="SUPFAM" id="SSF55979">
    <property type="entry name" value="DNA clamp"/>
    <property type="match status" value="3"/>
</dbReference>
<dbReference type="EMBL" id="JAJEQM010000022">
    <property type="protein sequence ID" value="MCC2211669.1"/>
    <property type="molecule type" value="Genomic_DNA"/>
</dbReference>
<dbReference type="GO" id="GO:0009360">
    <property type="term" value="C:DNA polymerase III complex"/>
    <property type="evidence" value="ECO:0007669"/>
    <property type="project" value="InterPro"/>
</dbReference>
<comment type="subunit">
    <text evidence="10">Forms a ring-shaped head-to-tail homodimer around DNA.</text>
</comment>
<evidence type="ECO:0000256" key="5">
    <source>
        <dbReference type="ARBA" id="ARBA00022679"/>
    </source>
</evidence>
<evidence type="ECO:0000256" key="8">
    <source>
        <dbReference type="ARBA" id="ARBA00022932"/>
    </source>
</evidence>
<dbReference type="InterPro" id="IPR046938">
    <property type="entry name" value="DNA_clamp_sf"/>
</dbReference>
<evidence type="ECO:0000256" key="1">
    <source>
        <dbReference type="ARBA" id="ARBA00004496"/>
    </source>
</evidence>
<evidence type="ECO:0000256" key="10">
    <source>
        <dbReference type="PIRNR" id="PIRNR000804"/>
    </source>
</evidence>
<feature type="domain" description="DNA polymerase III beta sliding clamp central" evidence="12">
    <location>
        <begin position="131"/>
        <end position="243"/>
    </location>
</feature>
<dbReference type="SMART" id="SM00480">
    <property type="entry name" value="POL3Bc"/>
    <property type="match status" value="1"/>
</dbReference>
<comment type="subcellular location">
    <subcellularLocation>
        <location evidence="1 10">Cytoplasm</location>
    </subcellularLocation>
</comment>
<evidence type="ECO:0000259" key="13">
    <source>
        <dbReference type="Pfam" id="PF02768"/>
    </source>
</evidence>
<dbReference type="GO" id="GO:0006271">
    <property type="term" value="P:DNA strand elongation involved in DNA replication"/>
    <property type="evidence" value="ECO:0007669"/>
    <property type="project" value="TreeGrafter"/>
</dbReference>
<dbReference type="InterPro" id="IPR022637">
    <property type="entry name" value="DNA_polIII_beta_cen"/>
</dbReference>
<gene>
    <name evidence="14" type="primary">dnaN</name>
    <name evidence="14" type="ORF">LKE05_12850</name>
</gene>
<name>A0AAE3E192_9FIRM</name>
<keyword evidence="5 10" id="KW-0808">Transferase</keyword>
<dbReference type="AlphaFoldDB" id="A0AAE3E192"/>
<accession>A0AAE3E192</accession>